<evidence type="ECO:0000256" key="2">
    <source>
        <dbReference type="SAM" id="MobiDB-lite"/>
    </source>
</evidence>
<name>A0A7J9BTC6_GOSGO</name>
<dbReference type="AlphaFoldDB" id="A0A7J9BTC6"/>
<reference evidence="4 5" key="1">
    <citation type="journal article" date="2019" name="Genome Biol. Evol.">
        <title>Insights into the evolution of the New World diploid cottons (Gossypium, subgenus Houzingenia) based on genome sequencing.</title>
        <authorList>
            <person name="Grover C.E."/>
            <person name="Arick M.A. 2nd"/>
            <person name="Thrash A."/>
            <person name="Conover J.L."/>
            <person name="Sanders W.S."/>
            <person name="Peterson D.G."/>
            <person name="Frelichowski J.E."/>
            <person name="Scheffler J.A."/>
            <person name="Scheffler B.E."/>
            <person name="Wendel J.F."/>
        </authorList>
    </citation>
    <scope>NUCLEOTIDE SEQUENCE [LARGE SCALE GENOMIC DNA]</scope>
    <source>
        <strain evidence="4">5</strain>
        <tissue evidence="4">Leaf</tissue>
    </source>
</reference>
<proteinExistence type="predicted"/>
<keyword evidence="1" id="KW-0862">Zinc</keyword>
<evidence type="ECO:0000313" key="5">
    <source>
        <dbReference type="Proteomes" id="UP000593579"/>
    </source>
</evidence>
<sequence length="272" mass="30412">MSFSKSQLFPSVVMSWIRLLGFPSYIYKRKILIEIWGVIGRVAKLDMNTDNKNSVSEIWSLANGCFHCRRYGHVKEACPYKSTDPNTGKEMSTSDSSPISRNMVIDRTGEKSESFGPWMLVEKKSQHKSRESRYLGIKNSTKNIEGSRFRALIDSDINEENNSTTTNVILRNQSNKGKEIVLGNSQGGRFLQQKLDESASGLQFNTSHNLGFKNIANQCKIKSMVNKTINRPESSTNKVASQDRINTGPTKTTENGDLVAHRGSSDSGQKCC</sequence>
<dbReference type="GO" id="GO:0003676">
    <property type="term" value="F:nucleic acid binding"/>
    <property type="evidence" value="ECO:0007669"/>
    <property type="project" value="InterPro"/>
</dbReference>
<feature type="region of interest" description="Disordered" evidence="2">
    <location>
        <begin position="228"/>
        <end position="272"/>
    </location>
</feature>
<keyword evidence="5" id="KW-1185">Reference proteome</keyword>
<organism evidence="4 5">
    <name type="scientific">Gossypium gossypioides</name>
    <name type="common">Mexican cotton</name>
    <name type="synonym">Selera gossypioides</name>
    <dbReference type="NCBI Taxonomy" id="34282"/>
    <lineage>
        <taxon>Eukaryota</taxon>
        <taxon>Viridiplantae</taxon>
        <taxon>Streptophyta</taxon>
        <taxon>Embryophyta</taxon>
        <taxon>Tracheophyta</taxon>
        <taxon>Spermatophyta</taxon>
        <taxon>Magnoliopsida</taxon>
        <taxon>eudicotyledons</taxon>
        <taxon>Gunneridae</taxon>
        <taxon>Pentapetalae</taxon>
        <taxon>rosids</taxon>
        <taxon>malvids</taxon>
        <taxon>Malvales</taxon>
        <taxon>Malvaceae</taxon>
        <taxon>Malvoideae</taxon>
        <taxon>Gossypium</taxon>
    </lineage>
</organism>
<keyword evidence="1" id="KW-0479">Metal-binding</keyword>
<feature type="region of interest" description="Disordered" evidence="2">
    <location>
        <begin position="81"/>
        <end position="100"/>
    </location>
</feature>
<evidence type="ECO:0000256" key="1">
    <source>
        <dbReference type="PROSITE-ProRule" id="PRU00047"/>
    </source>
</evidence>
<keyword evidence="1" id="KW-0863">Zinc-finger</keyword>
<evidence type="ECO:0000313" key="4">
    <source>
        <dbReference type="EMBL" id="MBA0739408.1"/>
    </source>
</evidence>
<feature type="compositionally biased region" description="Polar residues" evidence="2">
    <location>
        <begin position="228"/>
        <end position="255"/>
    </location>
</feature>
<dbReference type="InterPro" id="IPR001878">
    <property type="entry name" value="Znf_CCHC"/>
</dbReference>
<feature type="domain" description="CCHC-type" evidence="3">
    <location>
        <begin position="65"/>
        <end position="79"/>
    </location>
</feature>
<comment type="caution">
    <text evidence="4">The sequence shown here is derived from an EMBL/GenBank/DDBJ whole genome shotgun (WGS) entry which is preliminary data.</text>
</comment>
<gene>
    <name evidence="4" type="ORF">Gogos_012685</name>
</gene>
<evidence type="ECO:0000259" key="3">
    <source>
        <dbReference type="PROSITE" id="PS50158"/>
    </source>
</evidence>
<dbReference type="PROSITE" id="PS50158">
    <property type="entry name" value="ZF_CCHC"/>
    <property type="match status" value="1"/>
</dbReference>
<dbReference type="GO" id="GO:0008270">
    <property type="term" value="F:zinc ion binding"/>
    <property type="evidence" value="ECO:0007669"/>
    <property type="project" value="UniProtKB-KW"/>
</dbReference>
<feature type="compositionally biased region" description="Polar residues" evidence="2">
    <location>
        <begin position="83"/>
        <end position="100"/>
    </location>
</feature>
<dbReference type="EMBL" id="JABEZY010000006">
    <property type="protein sequence ID" value="MBA0739408.1"/>
    <property type="molecule type" value="Genomic_DNA"/>
</dbReference>
<accession>A0A7J9BTC6</accession>
<protein>
    <recommendedName>
        <fullName evidence="3">CCHC-type domain-containing protein</fullName>
    </recommendedName>
</protein>
<dbReference type="Proteomes" id="UP000593579">
    <property type="component" value="Unassembled WGS sequence"/>
</dbReference>